<dbReference type="Pfam" id="PF00263">
    <property type="entry name" value="Secretin"/>
    <property type="match status" value="1"/>
</dbReference>
<evidence type="ECO:0000256" key="11">
    <source>
        <dbReference type="SAM" id="SignalP"/>
    </source>
</evidence>
<sequence length="682" mass="73659">MMRMFYRRLFAVSLGLLISTSILAQPPEGEVLARGPEGAALTQGPERVTLSLDNADIRDLINWAADFTGKNIIVHPNVKGKVTVVAGDPMSHQEAFEVFMSVLQVNGFSLVEQGGAWKVVPDALAKQQAIPVVSDETRAPPESLVVRTVRVENISAAQLIAMLRPLIPQTGHLAAYADTNTLIIADRAANIDQIVHLVKQLDRAGAIEIELVPLQFASAKEVKQVLGELLQAGGKSSPGSEVQPLRIAVDERSNSVLLTGDPVTRQQLKNVIARLDQPLDGEGNTAVVYVQYASAVDLKPILEGMSGSIQKTEKDQQIADVEVSIQVNEALNALILTAPPSLLETMKGVIAKLDVRRAQVLIEAIIVEVTEGTGNELGISWIAGANENVVAGWNNSPATQAINEDGEVVETLNPFSLPLRSLAGAGALNLGYLSGTDIRAAINAIASESNANILSTPTIMALDNEEAEILVGQNVPFVTGEQLLSGSSRDPFTTIQREDIGTELKVTPRVNNNNSVTLEIEQKVENVLPSNEGAVDIVTSKREIRTKVLVDDGAILVLGGLIEDQVNESVSKVPLLGDIPGIGRLFRNTRKDVKKTNLMVFIRPKILNTQIAGYEETRKRYLDLQEKQIHLKDRTSLIWDWHRGDVLPDLLPPTGGYDGMGVKPEGETPVEVLDAEVIEAEK</sequence>
<keyword evidence="6 11" id="KW-0732">Signal</keyword>
<feature type="domain" description="NolW-like" evidence="13">
    <location>
        <begin position="285"/>
        <end position="359"/>
    </location>
</feature>
<dbReference type="RefSeq" id="WP_183459668.1">
    <property type="nucleotide sequence ID" value="NZ_JACHWZ010000009.1"/>
</dbReference>
<dbReference type="Pfam" id="PF03958">
    <property type="entry name" value="Secretin_N"/>
    <property type="match status" value="3"/>
</dbReference>
<dbReference type="Proteomes" id="UP000535937">
    <property type="component" value="Unassembled WGS sequence"/>
</dbReference>
<evidence type="ECO:0000313" key="15">
    <source>
        <dbReference type="EMBL" id="MBB3061354.1"/>
    </source>
</evidence>
<keyword evidence="8" id="KW-0472">Membrane</keyword>
<evidence type="ECO:0000259" key="14">
    <source>
        <dbReference type="Pfam" id="PF21305"/>
    </source>
</evidence>
<dbReference type="PRINTS" id="PR00811">
    <property type="entry name" value="BCTERIALGSPD"/>
</dbReference>
<dbReference type="InterPro" id="IPR013356">
    <property type="entry name" value="T2SS_GspD"/>
</dbReference>
<dbReference type="InterPro" id="IPR005644">
    <property type="entry name" value="NolW-like"/>
</dbReference>
<evidence type="ECO:0000259" key="13">
    <source>
        <dbReference type="Pfam" id="PF03958"/>
    </source>
</evidence>
<dbReference type="EMBL" id="JACHWZ010000009">
    <property type="protein sequence ID" value="MBB3061354.1"/>
    <property type="molecule type" value="Genomic_DNA"/>
</dbReference>
<gene>
    <name evidence="15" type="ORF">FHS09_002187</name>
</gene>
<evidence type="ECO:0000256" key="4">
    <source>
        <dbReference type="ARBA" id="ARBA00022452"/>
    </source>
</evidence>
<dbReference type="GO" id="GO:0015627">
    <property type="term" value="C:type II protein secretion system complex"/>
    <property type="evidence" value="ECO:0007669"/>
    <property type="project" value="InterPro"/>
</dbReference>
<dbReference type="InterPro" id="IPR038591">
    <property type="entry name" value="NolW-like_sf"/>
</dbReference>
<dbReference type="AlphaFoldDB" id="A0A7W4WBS3"/>
<feature type="domain" description="Type II/III secretion system secretin-like" evidence="12">
    <location>
        <begin position="444"/>
        <end position="607"/>
    </location>
</feature>
<protein>
    <submittedName>
        <fullName evidence="15">General secretion pathway protein D</fullName>
    </submittedName>
</protein>
<evidence type="ECO:0000256" key="6">
    <source>
        <dbReference type="ARBA" id="ARBA00022729"/>
    </source>
</evidence>
<feature type="domain" description="NolW-like" evidence="13">
    <location>
        <begin position="146"/>
        <end position="206"/>
    </location>
</feature>
<dbReference type="Pfam" id="PF21305">
    <property type="entry name" value="type_II_gspD_N0"/>
    <property type="match status" value="1"/>
</dbReference>
<evidence type="ECO:0000256" key="2">
    <source>
        <dbReference type="ARBA" id="ARBA00006980"/>
    </source>
</evidence>
<reference evidence="15 16" key="1">
    <citation type="submission" date="2020-08" db="EMBL/GenBank/DDBJ databases">
        <title>Genomic Encyclopedia of Type Strains, Phase III (KMG-III): the genomes of soil and plant-associated and newly described type strains.</title>
        <authorList>
            <person name="Whitman W."/>
        </authorList>
    </citation>
    <scope>NUCLEOTIDE SEQUENCE [LARGE SCALE GENOMIC DNA]</scope>
    <source>
        <strain evidence="15 16">CECT 8799</strain>
    </source>
</reference>
<evidence type="ECO:0000313" key="16">
    <source>
        <dbReference type="Proteomes" id="UP000535937"/>
    </source>
</evidence>
<dbReference type="Gene3D" id="3.30.1370.120">
    <property type="match status" value="3"/>
</dbReference>
<organism evidence="15 16">
    <name type="scientific">Microbulbifer rhizosphaerae</name>
    <dbReference type="NCBI Taxonomy" id="1562603"/>
    <lineage>
        <taxon>Bacteria</taxon>
        <taxon>Pseudomonadati</taxon>
        <taxon>Pseudomonadota</taxon>
        <taxon>Gammaproteobacteria</taxon>
        <taxon>Cellvibrionales</taxon>
        <taxon>Microbulbiferaceae</taxon>
        <taxon>Microbulbifer</taxon>
    </lineage>
</organism>
<keyword evidence="7" id="KW-0653">Protein transport</keyword>
<keyword evidence="4" id="KW-1134">Transmembrane beta strand</keyword>
<comment type="similarity">
    <text evidence="2">Belongs to the bacterial secretin family. GSP D subfamily.</text>
</comment>
<evidence type="ECO:0000256" key="8">
    <source>
        <dbReference type="ARBA" id="ARBA00023136"/>
    </source>
</evidence>
<dbReference type="GO" id="GO:0009279">
    <property type="term" value="C:cell outer membrane"/>
    <property type="evidence" value="ECO:0007669"/>
    <property type="project" value="UniProtKB-SubCell"/>
</dbReference>
<comment type="subcellular location">
    <subcellularLocation>
        <location evidence="1 10">Cell outer membrane</location>
    </subcellularLocation>
</comment>
<proteinExistence type="inferred from homology"/>
<feature type="domain" description="GspD-like N0" evidence="14">
    <location>
        <begin position="51"/>
        <end position="119"/>
    </location>
</feature>
<evidence type="ECO:0000256" key="7">
    <source>
        <dbReference type="ARBA" id="ARBA00022927"/>
    </source>
</evidence>
<feature type="chain" id="PRO_5030770197" evidence="11">
    <location>
        <begin position="25"/>
        <end position="682"/>
    </location>
</feature>
<evidence type="ECO:0000259" key="12">
    <source>
        <dbReference type="Pfam" id="PF00263"/>
    </source>
</evidence>
<keyword evidence="5" id="KW-0812">Transmembrane</keyword>
<dbReference type="InterPro" id="IPR050810">
    <property type="entry name" value="Bact_Secretion_Sys_Channel"/>
</dbReference>
<accession>A0A7W4WBS3</accession>
<dbReference type="InterPro" id="IPR004846">
    <property type="entry name" value="T2SS/T3SS_dom"/>
</dbReference>
<dbReference type="GO" id="GO:0015628">
    <property type="term" value="P:protein secretion by the type II secretion system"/>
    <property type="evidence" value="ECO:0007669"/>
    <property type="project" value="InterPro"/>
</dbReference>
<dbReference type="InterPro" id="IPR001775">
    <property type="entry name" value="GspD/PilQ"/>
</dbReference>
<evidence type="ECO:0000256" key="1">
    <source>
        <dbReference type="ARBA" id="ARBA00004442"/>
    </source>
</evidence>
<keyword evidence="16" id="KW-1185">Reference proteome</keyword>
<name>A0A7W4WBS3_9GAMM</name>
<feature type="signal peptide" evidence="11">
    <location>
        <begin position="1"/>
        <end position="24"/>
    </location>
</feature>
<dbReference type="PANTHER" id="PTHR30332">
    <property type="entry name" value="PROBABLE GENERAL SECRETION PATHWAY PROTEIN D"/>
    <property type="match status" value="1"/>
</dbReference>
<comment type="caution">
    <text evidence="15">The sequence shown here is derived from an EMBL/GenBank/DDBJ whole genome shotgun (WGS) entry which is preliminary data.</text>
</comment>
<keyword evidence="3 10" id="KW-0813">Transport</keyword>
<evidence type="ECO:0000256" key="5">
    <source>
        <dbReference type="ARBA" id="ARBA00022692"/>
    </source>
</evidence>
<keyword evidence="9" id="KW-0998">Cell outer membrane</keyword>
<evidence type="ECO:0000256" key="9">
    <source>
        <dbReference type="ARBA" id="ARBA00023237"/>
    </source>
</evidence>
<dbReference type="InterPro" id="IPR049371">
    <property type="entry name" value="GspD-like_N0"/>
</dbReference>
<evidence type="ECO:0000256" key="3">
    <source>
        <dbReference type="ARBA" id="ARBA00022448"/>
    </source>
</evidence>
<feature type="domain" description="NolW-like" evidence="13">
    <location>
        <begin position="210"/>
        <end position="278"/>
    </location>
</feature>
<evidence type="ECO:0000256" key="10">
    <source>
        <dbReference type="RuleBase" id="RU004004"/>
    </source>
</evidence>
<dbReference type="PANTHER" id="PTHR30332:SF24">
    <property type="entry name" value="SECRETIN GSPD-RELATED"/>
    <property type="match status" value="1"/>
</dbReference>
<dbReference type="NCBIfam" id="TIGR02517">
    <property type="entry name" value="type_II_gspD"/>
    <property type="match status" value="1"/>
</dbReference>